<feature type="transmembrane region" description="Helical" evidence="1">
    <location>
        <begin position="28"/>
        <end position="48"/>
    </location>
</feature>
<dbReference type="InterPro" id="IPR007339">
    <property type="entry name" value="RclC-like"/>
</dbReference>
<dbReference type="GO" id="GO:1901530">
    <property type="term" value="P:response to hypochlorite"/>
    <property type="evidence" value="ECO:0007669"/>
    <property type="project" value="TreeGrafter"/>
</dbReference>
<dbReference type="GO" id="GO:0005886">
    <property type="term" value="C:plasma membrane"/>
    <property type="evidence" value="ECO:0007669"/>
    <property type="project" value="TreeGrafter"/>
</dbReference>
<protein>
    <submittedName>
        <fullName evidence="2">DUF417 family protein</fullName>
    </submittedName>
</protein>
<organism evidence="2 3">
    <name type="scientific">Rhizobium leguminosarum</name>
    <dbReference type="NCBI Taxonomy" id="384"/>
    <lineage>
        <taxon>Bacteria</taxon>
        <taxon>Pseudomonadati</taxon>
        <taxon>Pseudomonadota</taxon>
        <taxon>Alphaproteobacteria</taxon>
        <taxon>Hyphomicrobiales</taxon>
        <taxon>Rhizobiaceae</taxon>
        <taxon>Rhizobium/Agrobacterium group</taxon>
        <taxon>Rhizobium</taxon>
    </lineage>
</organism>
<dbReference type="Pfam" id="PF04224">
    <property type="entry name" value="DUF417"/>
    <property type="match status" value="2"/>
</dbReference>
<feature type="transmembrane region" description="Helical" evidence="1">
    <location>
        <begin position="137"/>
        <end position="157"/>
    </location>
</feature>
<geneLocation type="plasmid" evidence="2">
    <name>pSM145A_Rh03</name>
</geneLocation>
<dbReference type="Proteomes" id="UP000293652">
    <property type="component" value="Unassembled WGS sequence"/>
</dbReference>
<gene>
    <name evidence="2" type="ORF">ELI03_29355</name>
</gene>
<feature type="transmembrane region" description="Helical" evidence="1">
    <location>
        <begin position="102"/>
        <end position="125"/>
    </location>
</feature>
<accession>A0A4Q8XRD4</accession>
<evidence type="ECO:0000313" key="3">
    <source>
        <dbReference type="Proteomes" id="UP000293652"/>
    </source>
</evidence>
<evidence type="ECO:0000256" key="1">
    <source>
        <dbReference type="SAM" id="Phobius"/>
    </source>
</evidence>
<evidence type="ECO:0000313" key="2">
    <source>
        <dbReference type="EMBL" id="TAX67361.1"/>
    </source>
</evidence>
<sequence>MRVWWPPTRHTRSNYEFLVPEHDRKELVLLRWALVIVFLWFGAMKFTAYEADGIAPLIGHSPIMSWLGMFGTQGQSYFIGVIEQSTAVVLILGAFRPLFSTLGALMSAATYLITLTFFITTPGVAEPTAGGFPAISAAPGQFLLKDAVLLAASLVLLRTTTPTDIRLATPV</sequence>
<dbReference type="EMBL" id="SIPC01000004">
    <property type="protein sequence ID" value="TAX67361.1"/>
    <property type="molecule type" value="Genomic_DNA"/>
</dbReference>
<feature type="transmembrane region" description="Helical" evidence="1">
    <location>
        <begin position="76"/>
        <end position="95"/>
    </location>
</feature>
<dbReference type="PANTHER" id="PTHR40106:SF1">
    <property type="entry name" value="INNER MEMBRANE PROTEIN RCLC"/>
    <property type="match status" value="1"/>
</dbReference>
<name>A0A4Q8XRD4_RHILE</name>
<reference evidence="2 3" key="1">
    <citation type="submission" date="2019-02" db="EMBL/GenBank/DDBJ databases">
        <title>The genomic architecture of introgression among sibling species of bacteria.</title>
        <authorList>
            <person name="Cavassim M.I.A."/>
            <person name="Moeskjaer S."/>
            <person name="Moslemi C."/>
            <person name="Fields B."/>
            <person name="Bachmann A."/>
            <person name="Vilhjalmsson B."/>
            <person name="Schierup M.H."/>
            <person name="Young J.P.W."/>
            <person name="Andersen S.U."/>
        </authorList>
    </citation>
    <scope>NUCLEOTIDE SEQUENCE [LARGE SCALE GENOMIC DNA]</scope>
    <source>
        <strain evidence="2 3">SM145A</strain>
        <plasmid evidence="2">pSM145A_Rh03</plasmid>
    </source>
</reference>
<keyword evidence="1" id="KW-1133">Transmembrane helix</keyword>
<keyword evidence="2" id="KW-0614">Plasmid</keyword>
<comment type="caution">
    <text evidence="2">The sequence shown here is derived from an EMBL/GenBank/DDBJ whole genome shotgun (WGS) entry which is preliminary data.</text>
</comment>
<dbReference type="AlphaFoldDB" id="A0A4Q8XRD4"/>
<proteinExistence type="predicted"/>
<dbReference type="RefSeq" id="WP_130696136.1">
    <property type="nucleotide sequence ID" value="NZ_SIPC01000004.1"/>
</dbReference>
<keyword evidence="1" id="KW-0472">Membrane</keyword>
<keyword evidence="1" id="KW-0812">Transmembrane</keyword>
<dbReference type="PANTHER" id="PTHR40106">
    <property type="entry name" value="INNER MEMBRANE PROTEIN RCLC"/>
    <property type="match status" value="1"/>
</dbReference>